<organism evidence="2 3">
    <name type="scientific">Parascaris univalens</name>
    <name type="common">Nematode worm</name>
    <dbReference type="NCBI Taxonomy" id="6257"/>
    <lineage>
        <taxon>Eukaryota</taxon>
        <taxon>Metazoa</taxon>
        <taxon>Ecdysozoa</taxon>
        <taxon>Nematoda</taxon>
        <taxon>Chromadorea</taxon>
        <taxon>Rhabditida</taxon>
        <taxon>Spirurina</taxon>
        <taxon>Ascaridomorpha</taxon>
        <taxon>Ascaridoidea</taxon>
        <taxon>Ascarididae</taxon>
        <taxon>Parascaris</taxon>
    </lineage>
</organism>
<evidence type="ECO:0000313" key="3">
    <source>
        <dbReference type="WBParaSite" id="PgE179_g003_t10"/>
    </source>
</evidence>
<accession>A0A915A3Q8</accession>
<dbReference type="WBParaSite" id="PgE179_g003_t10">
    <property type="protein sequence ID" value="PgE179_g003_t10"/>
    <property type="gene ID" value="PgE179_g003"/>
</dbReference>
<feature type="chain" id="PRO_5037363873" evidence="1">
    <location>
        <begin position="28"/>
        <end position="80"/>
    </location>
</feature>
<name>A0A915A3Q8_PARUN</name>
<proteinExistence type="predicted"/>
<feature type="signal peptide" evidence="1">
    <location>
        <begin position="1"/>
        <end position="27"/>
    </location>
</feature>
<evidence type="ECO:0000256" key="1">
    <source>
        <dbReference type="SAM" id="SignalP"/>
    </source>
</evidence>
<keyword evidence="1" id="KW-0732">Signal</keyword>
<evidence type="ECO:0000313" key="2">
    <source>
        <dbReference type="Proteomes" id="UP000887569"/>
    </source>
</evidence>
<dbReference type="AlphaFoldDB" id="A0A915A3Q8"/>
<sequence>MRAASFSLLLMRLWLGVLLLAVKRSISDKGIDPLNSSATECFHRRLKIQATAGALNAIFTLCQYPHMNRFRNNLKLRFAS</sequence>
<dbReference type="Proteomes" id="UP000887569">
    <property type="component" value="Unplaced"/>
</dbReference>
<protein>
    <submittedName>
        <fullName evidence="3">Secreted protein</fullName>
    </submittedName>
</protein>
<keyword evidence="2" id="KW-1185">Reference proteome</keyword>
<reference evidence="3" key="1">
    <citation type="submission" date="2022-11" db="UniProtKB">
        <authorList>
            <consortium name="WormBaseParasite"/>
        </authorList>
    </citation>
    <scope>IDENTIFICATION</scope>
</reference>